<dbReference type="SUPFAM" id="SSF100950">
    <property type="entry name" value="NagB/RpiA/CoA transferase-like"/>
    <property type="match status" value="1"/>
</dbReference>
<comment type="similarity">
    <text evidence="1">Belongs to the SorC transcriptional regulatory family.</text>
</comment>
<evidence type="ECO:0000259" key="5">
    <source>
        <dbReference type="Pfam" id="PF04198"/>
    </source>
</evidence>
<dbReference type="PANTHER" id="PTHR34294">
    <property type="entry name" value="TRANSCRIPTIONAL REGULATOR-RELATED"/>
    <property type="match status" value="1"/>
</dbReference>
<dbReference type="Pfam" id="PF04198">
    <property type="entry name" value="Sugar-bind"/>
    <property type="match status" value="1"/>
</dbReference>
<evidence type="ECO:0000256" key="3">
    <source>
        <dbReference type="ARBA" id="ARBA00023125"/>
    </source>
</evidence>
<dbReference type="InterPro" id="IPR051054">
    <property type="entry name" value="SorC_transcr_regulators"/>
</dbReference>
<sequence length="312" mass="33649">MTDQTAHDADEALLARVAWLYYNDGLTQSEVGEILNLSRIKVSRLLDAGRTSGLIQLRINSRQRGCLELETRMKQQFGLSDCRVIPESISEDTNMRIGQAAAQYLMQKLSPGDSLSVGWGDTVTHSIRMLGYTAQERGVGLYSLTGGVQTYVEGMREANWHRNVNIIPAPLVVSTPELAQALMQEPTVATLMAKALEADYKLVGIGGISETATVVSHGYIPPAEIDPLRRGGARGDILCRFYDRSGAGLALPLHERVIGVDLDQLRESNKVIGAAGGATKTGPILSALRGKILDILVTDEPTALALLDAAEV</sequence>
<dbReference type="Gene3D" id="3.40.50.1360">
    <property type="match status" value="1"/>
</dbReference>
<protein>
    <submittedName>
        <fullName evidence="6">DNA-binding transcriptional regulator</fullName>
    </submittedName>
</protein>
<dbReference type="KEGG" id="rmb:K529_019160"/>
<accession>A0A1B1A8I1</accession>
<keyword evidence="6" id="KW-0614">Plasmid</keyword>
<evidence type="ECO:0000256" key="4">
    <source>
        <dbReference type="ARBA" id="ARBA00023163"/>
    </source>
</evidence>
<organism evidence="6 7">
    <name type="scientific">Tritonibacter mobilis F1926</name>
    <dbReference type="NCBI Taxonomy" id="1265309"/>
    <lineage>
        <taxon>Bacteria</taxon>
        <taxon>Pseudomonadati</taxon>
        <taxon>Pseudomonadota</taxon>
        <taxon>Alphaproteobacteria</taxon>
        <taxon>Rhodobacterales</taxon>
        <taxon>Paracoccaceae</taxon>
        <taxon>Tritonibacter</taxon>
    </lineage>
</organism>
<evidence type="ECO:0000313" key="7">
    <source>
        <dbReference type="Proteomes" id="UP000013243"/>
    </source>
</evidence>
<geneLocation type="plasmid" evidence="6 7">
    <name>unnamed1</name>
</geneLocation>
<feature type="domain" description="Sugar-binding" evidence="5">
    <location>
        <begin position="62"/>
        <end position="307"/>
    </location>
</feature>
<dbReference type="OrthoDB" id="9808171at2"/>
<dbReference type="Gene3D" id="1.10.10.10">
    <property type="entry name" value="Winged helix-like DNA-binding domain superfamily/Winged helix DNA-binding domain"/>
    <property type="match status" value="1"/>
</dbReference>
<dbReference type="InterPro" id="IPR007324">
    <property type="entry name" value="Sugar-bd_dom_put"/>
</dbReference>
<evidence type="ECO:0000256" key="1">
    <source>
        <dbReference type="ARBA" id="ARBA00010466"/>
    </source>
</evidence>
<dbReference type="EMBL" id="CP015231">
    <property type="protein sequence ID" value="ANP42885.1"/>
    <property type="molecule type" value="Genomic_DNA"/>
</dbReference>
<dbReference type="AlphaFoldDB" id="A0A1B1A8I1"/>
<dbReference type="Proteomes" id="UP000013243">
    <property type="component" value="Plasmid unnamed1"/>
</dbReference>
<evidence type="ECO:0000313" key="6">
    <source>
        <dbReference type="EMBL" id="ANP42885.1"/>
    </source>
</evidence>
<keyword evidence="3 6" id="KW-0238">DNA-binding</keyword>
<dbReference type="GeneID" id="28252000"/>
<keyword evidence="2" id="KW-0805">Transcription regulation</keyword>
<name>A0A1B1A8I1_9RHOB</name>
<dbReference type="GO" id="GO:0003677">
    <property type="term" value="F:DNA binding"/>
    <property type="evidence" value="ECO:0007669"/>
    <property type="project" value="UniProtKB-KW"/>
</dbReference>
<reference evidence="6 7" key="1">
    <citation type="journal article" date="2016" name="ISME J.">
        <title>Global occurrence and heterogeneity of the Roseobacter-clade species Ruegeria mobilis.</title>
        <authorList>
            <person name="Sonnenschein E."/>
            <person name="Gram L."/>
        </authorList>
    </citation>
    <scope>NUCLEOTIDE SEQUENCE [LARGE SCALE GENOMIC DNA]</scope>
    <source>
        <strain evidence="6 7">F1926</strain>
        <plasmid evidence="6 7">unnamed1</plasmid>
    </source>
</reference>
<proteinExistence type="inferred from homology"/>
<keyword evidence="4" id="KW-0804">Transcription</keyword>
<dbReference type="RefSeq" id="WP_005623987.1">
    <property type="nucleotide sequence ID" value="NZ_CP015231.1"/>
</dbReference>
<dbReference type="GO" id="GO:0030246">
    <property type="term" value="F:carbohydrate binding"/>
    <property type="evidence" value="ECO:0007669"/>
    <property type="project" value="InterPro"/>
</dbReference>
<gene>
    <name evidence="6" type="ORF">K529_019160</name>
</gene>
<dbReference type="InterPro" id="IPR036388">
    <property type="entry name" value="WH-like_DNA-bd_sf"/>
</dbReference>
<dbReference type="InterPro" id="IPR037171">
    <property type="entry name" value="NagB/RpiA_transferase-like"/>
</dbReference>
<dbReference type="PANTHER" id="PTHR34294:SF1">
    <property type="entry name" value="TRANSCRIPTIONAL REGULATOR LSRR"/>
    <property type="match status" value="1"/>
</dbReference>
<evidence type="ECO:0000256" key="2">
    <source>
        <dbReference type="ARBA" id="ARBA00023015"/>
    </source>
</evidence>